<reference evidence="2" key="1">
    <citation type="submission" date="2024-02" db="EMBL/GenBank/DDBJ databases">
        <authorList>
            <consortium name="ELIXIR-Norway"/>
            <consortium name="Elixir Norway"/>
        </authorList>
    </citation>
    <scope>NUCLEOTIDE SEQUENCE</scope>
</reference>
<dbReference type="EMBL" id="OZ019899">
    <property type="protein sequence ID" value="CAK9232475.1"/>
    <property type="molecule type" value="Genomic_DNA"/>
</dbReference>
<keyword evidence="3" id="KW-1185">Reference proteome</keyword>
<dbReference type="Proteomes" id="UP001497512">
    <property type="component" value="Chromosome 7"/>
</dbReference>
<feature type="region of interest" description="Disordered" evidence="1">
    <location>
        <begin position="1"/>
        <end position="20"/>
    </location>
</feature>
<evidence type="ECO:0000256" key="1">
    <source>
        <dbReference type="SAM" id="MobiDB-lite"/>
    </source>
</evidence>
<organism evidence="2 3">
    <name type="scientific">Sphagnum troendelagicum</name>
    <dbReference type="NCBI Taxonomy" id="128251"/>
    <lineage>
        <taxon>Eukaryota</taxon>
        <taxon>Viridiplantae</taxon>
        <taxon>Streptophyta</taxon>
        <taxon>Embryophyta</taxon>
        <taxon>Bryophyta</taxon>
        <taxon>Sphagnophytina</taxon>
        <taxon>Sphagnopsida</taxon>
        <taxon>Sphagnales</taxon>
        <taxon>Sphagnaceae</taxon>
        <taxon>Sphagnum</taxon>
    </lineage>
</organism>
<evidence type="ECO:0000313" key="2">
    <source>
        <dbReference type="EMBL" id="CAK9232475.1"/>
    </source>
</evidence>
<dbReference type="PANTHER" id="PTHR37067">
    <property type="entry name" value="PX DOMAIN-CONTAINING PROTEIN"/>
    <property type="match status" value="1"/>
</dbReference>
<accession>A0ABP0UXQ9</accession>
<protein>
    <submittedName>
        <fullName evidence="2">Uncharacterized protein</fullName>
    </submittedName>
</protein>
<gene>
    <name evidence="2" type="ORF">CSSPTR1EN2_LOCUS21276</name>
</gene>
<evidence type="ECO:0000313" key="3">
    <source>
        <dbReference type="Proteomes" id="UP001497512"/>
    </source>
</evidence>
<dbReference type="PANTHER" id="PTHR37067:SF3">
    <property type="entry name" value="PX DOMAIN-CONTAINING PROTEIN"/>
    <property type="match status" value="1"/>
</dbReference>
<sequence length="93" mass="10722">MSELAKSRKKGDTPSRRSPFKREHLLMFGLEITQSGMDSQHVSTVTAVRCLFCMHLGRDSVELVDGRKHQRTQNVKYFSPPFRKENFTAHVKS</sequence>
<feature type="compositionally biased region" description="Basic and acidic residues" evidence="1">
    <location>
        <begin position="10"/>
        <end position="20"/>
    </location>
</feature>
<proteinExistence type="predicted"/>
<name>A0ABP0UXQ9_9BRYO</name>